<proteinExistence type="predicted"/>
<keyword evidence="2" id="KW-1185">Reference proteome</keyword>
<reference evidence="1 2" key="1">
    <citation type="journal article" date="2019" name="Int. J. Syst. Evol. Microbiol.">
        <title>The Global Catalogue of Microorganisms (GCM) 10K type strain sequencing project: providing services to taxonomists for standard genome sequencing and annotation.</title>
        <authorList>
            <consortium name="The Broad Institute Genomics Platform"/>
            <consortium name="The Broad Institute Genome Sequencing Center for Infectious Disease"/>
            <person name="Wu L."/>
            <person name="Ma J."/>
        </authorList>
    </citation>
    <scope>NUCLEOTIDE SEQUENCE [LARGE SCALE GENOMIC DNA]</scope>
    <source>
        <strain evidence="1 2">JCM 16082</strain>
    </source>
</reference>
<dbReference type="SUPFAM" id="SSF52833">
    <property type="entry name" value="Thioredoxin-like"/>
    <property type="match status" value="1"/>
</dbReference>
<dbReference type="EMBL" id="BAAAFG010000002">
    <property type="protein sequence ID" value="GAA0871471.1"/>
    <property type="molecule type" value="Genomic_DNA"/>
</dbReference>
<dbReference type="InterPro" id="IPR036249">
    <property type="entry name" value="Thioredoxin-like_sf"/>
</dbReference>
<evidence type="ECO:0000313" key="2">
    <source>
        <dbReference type="Proteomes" id="UP001500507"/>
    </source>
</evidence>
<name>A0ABN1MF22_9FLAO</name>
<comment type="caution">
    <text evidence="1">The sequence shown here is derived from an EMBL/GenBank/DDBJ whole genome shotgun (WGS) entry which is preliminary data.</text>
</comment>
<dbReference type="Gene3D" id="3.40.30.10">
    <property type="entry name" value="Glutaredoxin"/>
    <property type="match status" value="1"/>
</dbReference>
<gene>
    <name evidence="1" type="ORF">GCM10009117_06170</name>
</gene>
<evidence type="ECO:0000313" key="1">
    <source>
        <dbReference type="EMBL" id="GAA0871471.1"/>
    </source>
</evidence>
<accession>A0ABN1MF22</accession>
<protein>
    <submittedName>
        <fullName evidence="1">Uncharacterized protein</fullName>
    </submittedName>
</protein>
<sequence length="213" mass="24383">MKKTFVLVVLFALPIVAYLFFSSGVNNFAKLPVVTQNIASVDSFKTLDGTPVSFKDHITILSFFGNEPSQMQGNMFNVNEKIYKRYSEFQDFQFVVVLPEGNQEEAKEILDKLEQYGDTKKWRFAFGTSAQINNLFQSLQTNLKLNSDLATPFAFIIDKDVNLRGRDDEEKPIHYGYDTASVGEISDKFNDDIKVILAEYRLALKKYKADRKN</sequence>
<dbReference type="RefSeq" id="WP_343763697.1">
    <property type="nucleotide sequence ID" value="NZ_BAAAFG010000002.1"/>
</dbReference>
<organism evidence="1 2">
    <name type="scientific">Gangjinia marincola</name>
    <dbReference type="NCBI Taxonomy" id="578463"/>
    <lineage>
        <taxon>Bacteria</taxon>
        <taxon>Pseudomonadati</taxon>
        <taxon>Bacteroidota</taxon>
        <taxon>Flavobacteriia</taxon>
        <taxon>Flavobacteriales</taxon>
        <taxon>Flavobacteriaceae</taxon>
        <taxon>Gangjinia</taxon>
    </lineage>
</organism>
<dbReference type="Proteomes" id="UP001500507">
    <property type="component" value="Unassembled WGS sequence"/>
</dbReference>